<keyword evidence="2" id="KW-0732">Signal</keyword>
<sequence>MNFSAFNFAIVRPIRFLLAIAIAGLLILSSAFPAFAAKSQPTEGEANLNEIRQRSEQVAKDSPMSLKETQKKAQEGINEVQGAASKNKMISPEDTQEDNSVEQKVKKAVKAYTEN</sequence>
<evidence type="ECO:0000256" key="1">
    <source>
        <dbReference type="SAM" id="MobiDB-lite"/>
    </source>
</evidence>
<accession>A0A6H1U319</accession>
<dbReference type="Proteomes" id="UP000500857">
    <property type="component" value="Chromosome"/>
</dbReference>
<evidence type="ECO:0000313" key="3">
    <source>
        <dbReference type="EMBL" id="QIZ73234.1"/>
    </source>
</evidence>
<dbReference type="EMBL" id="CP051167">
    <property type="protein sequence ID" value="QIZ73234.1"/>
    <property type="molecule type" value="Genomic_DNA"/>
</dbReference>
<proteinExistence type="predicted"/>
<gene>
    <name evidence="3" type="ORF">HCG48_23720</name>
</gene>
<feature type="signal peptide" evidence="2">
    <location>
        <begin position="1"/>
        <end position="36"/>
    </location>
</feature>
<protein>
    <recommendedName>
        <fullName evidence="5">Low temperature-induced protein</fullName>
    </recommendedName>
</protein>
<dbReference type="AlphaFoldDB" id="A0A6H1U319"/>
<name>A0A6H1U319_9CYAN</name>
<feature type="chain" id="PRO_5026106314" description="Low temperature-induced protein" evidence="2">
    <location>
        <begin position="37"/>
        <end position="115"/>
    </location>
</feature>
<evidence type="ECO:0008006" key="5">
    <source>
        <dbReference type="Google" id="ProtNLM"/>
    </source>
</evidence>
<keyword evidence="4" id="KW-1185">Reference proteome</keyword>
<dbReference type="KEGG" id="oxy:HCG48_23720"/>
<evidence type="ECO:0000256" key="2">
    <source>
        <dbReference type="SAM" id="SignalP"/>
    </source>
</evidence>
<dbReference type="RefSeq" id="WP_168571380.1">
    <property type="nucleotide sequence ID" value="NZ_CP051167.1"/>
</dbReference>
<organism evidence="3 4">
    <name type="scientific">Oxynema aestuarii AP17</name>
    <dbReference type="NCBI Taxonomy" id="2064643"/>
    <lineage>
        <taxon>Bacteria</taxon>
        <taxon>Bacillati</taxon>
        <taxon>Cyanobacteriota</taxon>
        <taxon>Cyanophyceae</taxon>
        <taxon>Oscillatoriophycideae</taxon>
        <taxon>Oscillatoriales</taxon>
        <taxon>Oscillatoriaceae</taxon>
        <taxon>Oxynema</taxon>
        <taxon>Oxynema aestuarii</taxon>
    </lineage>
</organism>
<evidence type="ECO:0000313" key="4">
    <source>
        <dbReference type="Proteomes" id="UP000500857"/>
    </source>
</evidence>
<feature type="region of interest" description="Disordered" evidence="1">
    <location>
        <begin position="80"/>
        <end position="115"/>
    </location>
</feature>
<reference evidence="3 4" key="1">
    <citation type="submission" date="2020-04" db="EMBL/GenBank/DDBJ databases">
        <authorList>
            <person name="Basu S."/>
            <person name="Maruthanayagam V."/>
            <person name="Chakraborty S."/>
            <person name="Pramanik A."/>
            <person name="Mukherjee J."/>
            <person name="Brink B."/>
        </authorList>
    </citation>
    <scope>NUCLEOTIDE SEQUENCE [LARGE SCALE GENOMIC DNA]</scope>
    <source>
        <strain evidence="3 4">AP17</strain>
    </source>
</reference>